<proteinExistence type="predicted"/>
<reference evidence="2" key="1">
    <citation type="journal article" date="2023" name="Front. Plant Sci.">
        <title>Chromosomal-level genome assembly of Melastoma candidum provides insights into trichome evolution.</title>
        <authorList>
            <person name="Zhong Y."/>
            <person name="Wu W."/>
            <person name="Sun C."/>
            <person name="Zou P."/>
            <person name="Liu Y."/>
            <person name="Dai S."/>
            <person name="Zhou R."/>
        </authorList>
    </citation>
    <scope>NUCLEOTIDE SEQUENCE [LARGE SCALE GENOMIC DNA]</scope>
</reference>
<evidence type="ECO:0000313" key="1">
    <source>
        <dbReference type="EMBL" id="KAI4338773.1"/>
    </source>
</evidence>
<gene>
    <name evidence="1" type="ORF">MLD38_023786</name>
</gene>
<dbReference type="EMBL" id="CM042886">
    <property type="protein sequence ID" value="KAI4338773.1"/>
    <property type="molecule type" value="Genomic_DNA"/>
</dbReference>
<protein>
    <submittedName>
        <fullName evidence="1">Uncharacterized protein</fullName>
    </submittedName>
</protein>
<dbReference type="Proteomes" id="UP001057402">
    <property type="component" value="Chromosome 7"/>
</dbReference>
<keyword evidence="2" id="KW-1185">Reference proteome</keyword>
<name>A0ACB9NQ72_9MYRT</name>
<accession>A0ACB9NQ72</accession>
<sequence>MSFCSALAFLLINGFHLVEPVSISRELFLTSVIPIGALYSLSLWLSNSAYIYLSVSFIQMLKALMPVAVYSIGVALRKDAFNPRTMLNMLSISLGVTVAAYGKAKFDAWGITLQLGALVFEATCLVMIQILLTSKGINHNPITSLYYVAPCCSVFLLVPWVLVEYPILRDNSSFHLDFWVFRAKCLLRQGKSQFLKPQTARSEVMEGDTMVADYPCRRVRWWACLLSYKIMQAAVYEEEVGQSGKSSPRKAVGLPYVCLCTETLKKRTSPASVLYFGEGESLNGPLAAQRHPRLRRHKQRRDPLYQMRVVF</sequence>
<comment type="caution">
    <text evidence="1">The sequence shown here is derived from an EMBL/GenBank/DDBJ whole genome shotgun (WGS) entry which is preliminary data.</text>
</comment>
<organism evidence="1 2">
    <name type="scientific">Melastoma candidum</name>
    <dbReference type="NCBI Taxonomy" id="119954"/>
    <lineage>
        <taxon>Eukaryota</taxon>
        <taxon>Viridiplantae</taxon>
        <taxon>Streptophyta</taxon>
        <taxon>Embryophyta</taxon>
        <taxon>Tracheophyta</taxon>
        <taxon>Spermatophyta</taxon>
        <taxon>Magnoliopsida</taxon>
        <taxon>eudicotyledons</taxon>
        <taxon>Gunneridae</taxon>
        <taxon>Pentapetalae</taxon>
        <taxon>rosids</taxon>
        <taxon>malvids</taxon>
        <taxon>Myrtales</taxon>
        <taxon>Melastomataceae</taxon>
        <taxon>Melastomatoideae</taxon>
        <taxon>Melastomateae</taxon>
        <taxon>Melastoma</taxon>
    </lineage>
</organism>
<evidence type="ECO:0000313" key="2">
    <source>
        <dbReference type="Proteomes" id="UP001057402"/>
    </source>
</evidence>